<dbReference type="EMBL" id="QYUM01000003">
    <property type="protein sequence ID" value="RJF91396.1"/>
    <property type="molecule type" value="Genomic_DNA"/>
</dbReference>
<keyword evidence="3" id="KW-1185">Reference proteome</keyword>
<reference evidence="2 3" key="1">
    <citation type="submission" date="2018-09" db="EMBL/GenBank/DDBJ databases">
        <authorList>
            <person name="Zhu H."/>
        </authorList>
    </citation>
    <scope>NUCLEOTIDE SEQUENCE [LARGE SCALE GENOMIC DNA]</scope>
    <source>
        <strain evidence="2 3">K2R01-6</strain>
    </source>
</reference>
<protein>
    <submittedName>
        <fullName evidence="2">Uncharacterized protein</fullName>
    </submittedName>
</protein>
<feature type="region of interest" description="Disordered" evidence="1">
    <location>
        <begin position="57"/>
        <end position="94"/>
    </location>
</feature>
<dbReference type="RefSeq" id="WP_119763484.1">
    <property type="nucleotide sequence ID" value="NZ_QYUM01000003.1"/>
</dbReference>
<evidence type="ECO:0000256" key="1">
    <source>
        <dbReference type="SAM" id="MobiDB-lite"/>
    </source>
</evidence>
<gene>
    <name evidence="2" type="ORF">D3876_14975</name>
</gene>
<proteinExistence type="predicted"/>
<accession>A0A418WN18</accession>
<dbReference type="AlphaFoldDB" id="A0A418WN18"/>
<evidence type="ECO:0000313" key="2">
    <source>
        <dbReference type="EMBL" id="RJF91396.1"/>
    </source>
</evidence>
<evidence type="ECO:0000313" key="3">
    <source>
        <dbReference type="Proteomes" id="UP000286100"/>
    </source>
</evidence>
<sequence>MELLLFLSALLTGLTGVISGERKAEPAQMQRSAAEVAVNVVAEISADAVAPTLHASIRPLSPPVSTRTQAPPHGLGSVAFPTPDPRRVNERRLE</sequence>
<dbReference type="Proteomes" id="UP000286100">
    <property type="component" value="Unassembled WGS sequence"/>
</dbReference>
<organism evidence="2 3">
    <name type="scientific">Sphingomonas cavernae</name>
    <dbReference type="NCBI Taxonomy" id="2320861"/>
    <lineage>
        <taxon>Bacteria</taxon>
        <taxon>Pseudomonadati</taxon>
        <taxon>Pseudomonadota</taxon>
        <taxon>Alphaproteobacteria</taxon>
        <taxon>Sphingomonadales</taxon>
        <taxon>Sphingomonadaceae</taxon>
        <taxon>Sphingomonas</taxon>
    </lineage>
</organism>
<feature type="compositionally biased region" description="Basic and acidic residues" evidence="1">
    <location>
        <begin position="84"/>
        <end position="94"/>
    </location>
</feature>
<name>A0A418WN18_9SPHN</name>
<comment type="caution">
    <text evidence="2">The sequence shown here is derived from an EMBL/GenBank/DDBJ whole genome shotgun (WGS) entry which is preliminary data.</text>
</comment>